<evidence type="ECO:0000256" key="8">
    <source>
        <dbReference type="PIRNR" id="PIRNR005353"/>
    </source>
</evidence>
<dbReference type="GO" id="GO:0005886">
    <property type="term" value="C:plasma membrane"/>
    <property type="evidence" value="ECO:0007669"/>
    <property type="project" value="UniProtKB-SubCell"/>
</dbReference>
<evidence type="ECO:0000256" key="7">
    <source>
        <dbReference type="ARBA" id="ARBA00023136"/>
    </source>
</evidence>
<keyword evidence="7 8" id="KW-0472">Membrane</keyword>
<dbReference type="InterPro" id="IPR006043">
    <property type="entry name" value="NCS2"/>
</dbReference>
<comment type="subcellular location">
    <subcellularLocation>
        <location evidence="1 8">Cell membrane</location>
        <topology evidence="1 8">Multi-pass membrane protein</topology>
    </subcellularLocation>
</comment>
<dbReference type="PANTHER" id="PTHR43337:SF11">
    <property type="entry name" value="GUANINE_HYPOXANTHINE PERMEASE PBUG"/>
    <property type="match status" value="1"/>
</dbReference>
<evidence type="ECO:0000256" key="6">
    <source>
        <dbReference type="ARBA" id="ARBA00022989"/>
    </source>
</evidence>
<dbReference type="GO" id="GO:0005345">
    <property type="term" value="F:purine nucleobase transmembrane transporter activity"/>
    <property type="evidence" value="ECO:0007669"/>
    <property type="project" value="TreeGrafter"/>
</dbReference>
<feature type="transmembrane region" description="Helical" evidence="9">
    <location>
        <begin position="75"/>
        <end position="94"/>
    </location>
</feature>
<feature type="transmembrane region" description="Helical" evidence="9">
    <location>
        <begin position="49"/>
        <end position="68"/>
    </location>
</feature>
<feature type="transmembrane region" description="Helical" evidence="9">
    <location>
        <begin position="169"/>
        <end position="187"/>
    </location>
</feature>
<evidence type="ECO:0000313" key="10">
    <source>
        <dbReference type="EMBL" id="KIU22539.1"/>
    </source>
</evidence>
<feature type="transmembrane region" description="Helical" evidence="9">
    <location>
        <begin position="373"/>
        <end position="403"/>
    </location>
</feature>
<feature type="transmembrane region" description="Helical" evidence="9">
    <location>
        <begin position="20"/>
        <end position="43"/>
    </location>
</feature>
<dbReference type="eggNOG" id="COG2252">
    <property type="taxonomic scope" value="Bacteria"/>
</dbReference>
<evidence type="ECO:0000313" key="11">
    <source>
        <dbReference type="Proteomes" id="UP000032287"/>
    </source>
</evidence>
<dbReference type="InterPro" id="IPR026033">
    <property type="entry name" value="Azg-like_bact_archaea"/>
</dbReference>
<evidence type="ECO:0000256" key="4">
    <source>
        <dbReference type="ARBA" id="ARBA00022475"/>
    </source>
</evidence>
<comment type="similarity">
    <text evidence="2 8">Belongs to the nucleobase:cation symporter-2 (NCS2) (TC 2.A.40) family. Azg-like subfamily.</text>
</comment>
<evidence type="ECO:0000256" key="9">
    <source>
        <dbReference type="SAM" id="Phobius"/>
    </source>
</evidence>
<evidence type="ECO:0000256" key="2">
    <source>
        <dbReference type="ARBA" id="ARBA00005697"/>
    </source>
</evidence>
<organism evidence="10 11">
    <name type="scientific">Weissella cibaria</name>
    <dbReference type="NCBI Taxonomy" id="137591"/>
    <lineage>
        <taxon>Bacteria</taxon>
        <taxon>Bacillati</taxon>
        <taxon>Bacillota</taxon>
        <taxon>Bacilli</taxon>
        <taxon>Lactobacillales</taxon>
        <taxon>Lactobacillaceae</taxon>
        <taxon>Weissella</taxon>
    </lineage>
</organism>
<dbReference type="STRING" id="137591.AO080_02110"/>
<keyword evidence="3 8" id="KW-0813">Transport</keyword>
<sequence>MIERYFKLSELGTSLRTEFVAGLTTFVSMAYILFVNPSVLGAAGMDKGAVFTATGLIAAIATIFMGAVARYPFAIAPGLGVNAFFAYSVVIGMGVRWQTALAGVFVAGVIFWILTVLRIRETIINAIPADLKAAIAGGIGLFIAMIGLVDGGIISANKSTIIGWGDWSNPQVMLTIFGVLVSFALFARKIPGAIFIGIAITSVAGLLTDLIHAPSALVAGVPSLKPTFGQAIFGLQDVFTFQMVPVILTFLLVAFFDTAGSLVGIARSGGFLVNNELPRAGKALMADSIGMLGGALLGTSPTTAFVESSTGIAVGGRSGLTSVFTGIFFLLALFFSPLLVVVTSHVTAPALIVVGVLMAANLAAVNWEDFPIAASAFLTVIGMPLAYSISDGIAIGFIVYPFLMLVTGRGKKVHPIMYALAVIFIGFVYVLQTNH</sequence>
<proteinExistence type="inferred from homology"/>
<dbReference type="InterPro" id="IPR045018">
    <property type="entry name" value="Azg-like"/>
</dbReference>
<dbReference type="EMBL" id="JWHU01000001">
    <property type="protein sequence ID" value="KIU22539.1"/>
    <property type="molecule type" value="Genomic_DNA"/>
</dbReference>
<feature type="transmembrane region" description="Helical" evidence="9">
    <location>
        <begin position="318"/>
        <end position="341"/>
    </location>
</feature>
<keyword evidence="4 8" id="KW-1003">Cell membrane</keyword>
<keyword evidence="6 8" id="KW-1133">Transmembrane helix</keyword>
<protein>
    <submittedName>
        <fullName evidence="10">PbuG_1 protein</fullName>
    </submittedName>
</protein>
<evidence type="ECO:0000256" key="1">
    <source>
        <dbReference type="ARBA" id="ARBA00004651"/>
    </source>
</evidence>
<name>A0A0D1KCC9_9LACO</name>
<feature type="transmembrane region" description="Helical" evidence="9">
    <location>
        <begin position="131"/>
        <end position="149"/>
    </location>
</feature>
<dbReference type="PIRSF" id="PIRSF005353">
    <property type="entry name" value="PbuG"/>
    <property type="match status" value="1"/>
</dbReference>
<keyword evidence="11" id="KW-1185">Reference proteome</keyword>
<evidence type="ECO:0000256" key="5">
    <source>
        <dbReference type="ARBA" id="ARBA00022692"/>
    </source>
</evidence>
<feature type="transmembrane region" description="Helical" evidence="9">
    <location>
        <begin position="348"/>
        <end position="367"/>
    </location>
</feature>
<dbReference type="Proteomes" id="UP000032287">
    <property type="component" value="Unassembled WGS sequence"/>
</dbReference>
<keyword evidence="5 8" id="KW-0812">Transmembrane</keyword>
<dbReference type="RefSeq" id="WP_043708694.1">
    <property type="nucleotide sequence ID" value="NZ_JALOCT010000002.1"/>
</dbReference>
<feature type="transmembrane region" description="Helical" evidence="9">
    <location>
        <begin position="239"/>
        <end position="263"/>
    </location>
</feature>
<dbReference type="AlphaFoldDB" id="A0A0D1KCC9"/>
<feature type="transmembrane region" description="Helical" evidence="9">
    <location>
        <begin position="100"/>
        <end position="119"/>
    </location>
</feature>
<gene>
    <name evidence="10" type="primary">pbuG_1</name>
    <name evidence="10" type="ORF">QX99_00043</name>
</gene>
<evidence type="ECO:0000256" key="3">
    <source>
        <dbReference type="ARBA" id="ARBA00022448"/>
    </source>
</evidence>
<reference evidence="10 11" key="1">
    <citation type="journal article" date="2015" name="Microbiology (Mosc.)">
        <title>Genomics of the Weissella cibaria species with an examination of its metabolic traits.</title>
        <authorList>
            <person name="Lynch K.M."/>
            <person name="Lucid A."/>
            <person name="Arendt E.K."/>
            <person name="Sleator R.D."/>
            <person name="Lucey B."/>
            <person name="Coffey A."/>
        </authorList>
    </citation>
    <scope>NUCLEOTIDE SEQUENCE [LARGE SCALE GENOMIC DNA]</scope>
    <source>
        <strain evidence="10 11">MG1</strain>
    </source>
</reference>
<dbReference type="PATRIC" id="fig|137591.25.peg.42"/>
<dbReference type="PANTHER" id="PTHR43337">
    <property type="entry name" value="XANTHINE/URACIL PERMEASE C887.17-RELATED"/>
    <property type="match status" value="1"/>
</dbReference>
<accession>A0A0D1KCC9</accession>
<feature type="transmembrane region" description="Helical" evidence="9">
    <location>
        <begin position="194"/>
        <end position="219"/>
    </location>
</feature>
<dbReference type="Pfam" id="PF00860">
    <property type="entry name" value="Xan_ur_permease"/>
    <property type="match status" value="1"/>
</dbReference>
<comment type="caution">
    <text evidence="10">The sequence shown here is derived from an EMBL/GenBank/DDBJ whole genome shotgun (WGS) entry which is preliminary data.</text>
</comment>
<feature type="transmembrane region" description="Helical" evidence="9">
    <location>
        <begin position="415"/>
        <end position="432"/>
    </location>
</feature>